<proteinExistence type="predicted"/>
<dbReference type="EMBL" id="CP051177">
    <property type="protein sequence ID" value="QKX51966.1"/>
    <property type="molecule type" value="Genomic_DNA"/>
</dbReference>
<protein>
    <submittedName>
        <fullName evidence="4">O-methyltransferase</fullName>
    </submittedName>
</protein>
<name>A0A7H8QD84_9BACL</name>
<dbReference type="PROSITE" id="PS51682">
    <property type="entry name" value="SAM_OMT_I"/>
    <property type="match status" value="1"/>
</dbReference>
<dbReference type="Gene3D" id="3.40.50.150">
    <property type="entry name" value="Vaccinia Virus protein VP39"/>
    <property type="match status" value="1"/>
</dbReference>
<dbReference type="InterPro" id="IPR050362">
    <property type="entry name" value="Cation-dep_OMT"/>
</dbReference>
<dbReference type="InterPro" id="IPR029063">
    <property type="entry name" value="SAM-dependent_MTases_sf"/>
</dbReference>
<dbReference type="AlphaFoldDB" id="A0A7H8QD84"/>
<accession>A0A7H8QD84</accession>
<dbReference type="PANTHER" id="PTHR10509:SF14">
    <property type="entry name" value="CAFFEOYL-COA O-METHYLTRANSFERASE 3-RELATED"/>
    <property type="match status" value="1"/>
</dbReference>
<evidence type="ECO:0000313" key="5">
    <source>
        <dbReference type="Proteomes" id="UP000509222"/>
    </source>
</evidence>
<keyword evidence="2 4" id="KW-0808">Transferase</keyword>
<sequence>MKEQMWNDVDDYFTDKLHNTDPIMKAVQQNNADSGLPGIDVSANHGKFLSLMVKMANAKNVLEIGTLGGYSSIWMGRGLPEDGRIVTLEYKNAHAKVARENIERAGLSDKIEVIEGAALDTLPTLKSKGWPAFDLIFIDADKPSYPEYFKWALELSRPGTVIIADNVVRGGRVLDPEDPTGKAVREFMDLMADEALIDGTALQTVGSKGYDGFAIGIVK</sequence>
<organism evidence="4 5">
    <name type="scientific">Planococcus glaciei</name>
    <dbReference type="NCBI Taxonomy" id="459472"/>
    <lineage>
        <taxon>Bacteria</taxon>
        <taxon>Bacillati</taxon>
        <taxon>Bacillota</taxon>
        <taxon>Bacilli</taxon>
        <taxon>Bacillales</taxon>
        <taxon>Caryophanaceae</taxon>
        <taxon>Planococcus</taxon>
    </lineage>
</organism>
<dbReference type="Proteomes" id="UP000509222">
    <property type="component" value="Chromosome"/>
</dbReference>
<reference evidence="5" key="1">
    <citation type="submission" date="2020-06" db="EMBL/GenBank/DDBJ databases">
        <title>Isolation of Planomicrobium glaciei.</title>
        <authorList>
            <person name="Malisova L."/>
            <person name="Safrankova R."/>
            <person name="Jakubu V."/>
            <person name="Spanelova P."/>
        </authorList>
    </citation>
    <scope>NUCLEOTIDE SEQUENCE [LARGE SCALE GENOMIC DNA]</scope>
    <source>
        <strain evidence="5">NRL-ATB46093</strain>
    </source>
</reference>
<keyword evidence="1 4" id="KW-0489">Methyltransferase</keyword>
<evidence type="ECO:0000313" key="4">
    <source>
        <dbReference type="EMBL" id="QKX51966.1"/>
    </source>
</evidence>
<dbReference type="GO" id="GO:0032259">
    <property type="term" value="P:methylation"/>
    <property type="evidence" value="ECO:0007669"/>
    <property type="project" value="UniProtKB-KW"/>
</dbReference>
<dbReference type="Pfam" id="PF01596">
    <property type="entry name" value="Methyltransf_3"/>
    <property type="match status" value="1"/>
</dbReference>
<evidence type="ECO:0000256" key="3">
    <source>
        <dbReference type="ARBA" id="ARBA00022691"/>
    </source>
</evidence>
<dbReference type="SUPFAM" id="SSF53335">
    <property type="entry name" value="S-adenosyl-L-methionine-dependent methyltransferases"/>
    <property type="match status" value="1"/>
</dbReference>
<keyword evidence="3" id="KW-0949">S-adenosyl-L-methionine</keyword>
<gene>
    <name evidence="4" type="ORF">HF394_16045</name>
</gene>
<dbReference type="PANTHER" id="PTHR10509">
    <property type="entry name" value="O-METHYLTRANSFERASE-RELATED"/>
    <property type="match status" value="1"/>
</dbReference>
<evidence type="ECO:0000256" key="2">
    <source>
        <dbReference type="ARBA" id="ARBA00022679"/>
    </source>
</evidence>
<keyword evidence="5" id="KW-1185">Reference proteome</keyword>
<evidence type="ECO:0000256" key="1">
    <source>
        <dbReference type="ARBA" id="ARBA00022603"/>
    </source>
</evidence>
<dbReference type="GO" id="GO:0008171">
    <property type="term" value="F:O-methyltransferase activity"/>
    <property type="evidence" value="ECO:0007669"/>
    <property type="project" value="InterPro"/>
</dbReference>
<dbReference type="InterPro" id="IPR002935">
    <property type="entry name" value="SAM_O-MeTrfase"/>
</dbReference>
<dbReference type="RefSeq" id="WP_053167949.1">
    <property type="nucleotide sequence ID" value="NZ_CP051177.1"/>
</dbReference>
<dbReference type="GO" id="GO:0008757">
    <property type="term" value="F:S-adenosylmethionine-dependent methyltransferase activity"/>
    <property type="evidence" value="ECO:0007669"/>
    <property type="project" value="TreeGrafter"/>
</dbReference>